<dbReference type="InterPro" id="IPR013137">
    <property type="entry name" value="Znf_TFIIB"/>
</dbReference>
<accession>A0AAD6UCF8</accession>
<evidence type="ECO:0000256" key="7">
    <source>
        <dbReference type="PROSITE-ProRule" id="PRU00469"/>
    </source>
</evidence>
<keyword evidence="3" id="KW-0677">Repeat</keyword>
<dbReference type="GO" id="GO:0008270">
    <property type="term" value="F:zinc ion binding"/>
    <property type="evidence" value="ECO:0007669"/>
    <property type="project" value="UniProtKB-KW"/>
</dbReference>
<keyword evidence="7" id="KW-0863">Zinc-finger</keyword>
<evidence type="ECO:0000256" key="1">
    <source>
        <dbReference type="ARBA" id="ARBA00010857"/>
    </source>
</evidence>
<dbReference type="EMBL" id="JARJCN010000008">
    <property type="protein sequence ID" value="KAJ7098760.1"/>
    <property type="molecule type" value="Genomic_DNA"/>
</dbReference>
<dbReference type="GO" id="GO:0016251">
    <property type="term" value="F:RNA polymerase II general transcription initiation factor activity"/>
    <property type="evidence" value="ECO:0007669"/>
    <property type="project" value="TreeGrafter"/>
</dbReference>
<evidence type="ECO:0000313" key="10">
    <source>
        <dbReference type="Proteomes" id="UP001222325"/>
    </source>
</evidence>
<dbReference type="PANTHER" id="PTHR11618:SF13">
    <property type="entry name" value="TRANSCRIPTION INITIATION FACTOR IIB"/>
    <property type="match status" value="1"/>
</dbReference>
<dbReference type="Proteomes" id="UP001222325">
    <property type="component" value="Unassembled WGS sequence"/>
</dbReference>
<dbReference type="InterPro" id="IPR000812">
    <property type="entry name" value="TFIIB"/>
</dbReference>
<dbReference type="GO" id="GO:0097550">
    <property type="term" value="C:transcription preinitiation complex"/>
    <property type="evidence" value="ECO:0007669"/>
    <property type="project" value="TreeGrafter"/>
</dbReference>
<dbReference type="Gene3D" id="1.10.472.10">
    <property type="entry name" value="Cyclin-like"/>
    <property type="match status" value="2"/>
</dbReference>
<feature type="domain" description="TFIIB-type" evidence="8">
    <location>
        <begin position="28"/>
        <end position="61"/>
    </location>
</feature>
<keyword evidence="7" id="KW-0862">Zinc</keyword>
<organism evidence="9 10">
    <name type="scientific">Mycena belliarum</name>
    <dbReference type="NCBI Taxonomy" id="1033014"/>
    <lineage>
        <taxon>Eukaryota</taxon>
        <taxon>Fungi</taxon>
        <taxon>Dikarya</taxon>
        <taxon>Basidiomycota</taxon>
        <taxon>Agaricomycotina</taxon>
        <taxon>Agaricomycetes</taxon>
        <taxon>Agaricomycetidae</taxon>
        <taxon>Agaricales</taxon>
        <taxon>Marasmiineae</taxon>
        <taxon>Mycenaceae</taxon>
        <taxon>Mycena</taxon>
    </lineage>
</organism>
<evidence type="ECO:0000256" key="5">
    <source>
        <dbReference type="ARBA" id="ARBA00023163"/>
    </source>
</evidence>
<dbReference type="InterPro" id="IPR036915">
    <property type="entry name" value="Cyclin-like_sf"/>
</dbReference>
<protein>
    <recommendedName>
        <fullName evidence="2">Transcription initiation factor IIB</fullName>
    </recommendedName>
    <alternativeName>
        <fullName evidence="6">General transcription factor TFIIB</fullName>
    </alternativeName>
</protein>
<dbReference type="GO" id="GO:0005634">
    <property type="term" value="C:nucleus"/>
    <property type="evidence" value="ECO:0007669"/>
    <property type="project" value="TreeGrafter"/>
</dbReference>
<dbReference type="InterPro" id="IPR023486">
    <property type="entry name" value="TFIIB_CS"/>
</dbReference>
<keyword evidence="5" id="KW-0804">Transcription</keyword>
<dbReference type="Pfam" id="PF00382">
    <property type="entry name" value="TFIIB"/>
    <property type="match status" value="2"/>
</dbReference>
<sequence length="349" mass="38259">MAYSQPFPLAAPQVQKVQAPSYGPDLSVRLICPECRDPNPEIAEEFGSGDLVCRNCGLVLGDRIVDTRSEWRTFANDEGDDPSRVGAAGDPLMEGREQLDTVVSFRDGGSGMARELQRAASRAQSSRAERNLLTAFRDISSWCDQFSLPKTISDIAKQLYKRSDEEKLLRGKPLDAVIAACIFIACRQAHVPRTFREICNLTHVSKKILGQCYKALEQAFNLTPGASATTSTPSPSSGPENLLVRYCNHLDLPANVQSICSDIIVEARKHGIADGRSPVSIAGGAIFFTCNLLGKTKSLRDISAVAGVSEGTIKLVYRLYFQEKEKLVKKEWIEDGKADLSRLPLEAPR</sequence>
<evidence type="ECO:0000256" key="6">
    <source>
        <dbReference type="ARBA" id="ARBA00031706"/>
    </source>
</evidence>
<keyword evidence="7" id="KW-0479">Metal-binding</keyword>
<dbReference type="PANTHER" id="PTHR11618">
    <property type="entry name" value="TRANSCRIPTION INITIATION FACTOR IIB-RELATED"/>
    <property type="match status" value="1"/>
</dbReference>
<evidence type="ECO:0000256" key="3">
    <source>
        <dbReference type="ARBA" id="ARBA00022737"/>
    </source>
</evidence>
<dbReference type="SUPFAM" id="SSF47954">
    <property type="entry name" value="Cyclin-like"/>
    <property type="match status" value="2"/>
</dbReference>
<evidence type="ECO:0000313" key="9">
    <source>
        <dbReference type="EMBL" id="KAJ7098760.1"/>
    </source>
</evidence>
<reference evidence="9" key="1">
    <citation type="submission" date="2023-03" db="EMBL/GenBank/DDBJ databases">
        <title>Massive genome expansion in bonnet fungi (Mycena s.s.) driven by repeated elements and novel gene families across ecological guilds.</title>
        <authorList>
            <consortium name="Lawrence Berkeley National Laboratory"/>
            <person name="Harder C.B."/>
            <person name="Miyauchi S."/>
            <person name="Viragh M."/>
            <person name="Kuo A."/>
            <person name="Thoen E."/>
            <person name="Andreopoulos B."/>
            <person name="Lu D."/>
            <person name="Skrede I."/>
            <person name="Drula E."/>
            <person name="Henrissat B."/>
            <person name="Morin E."/>
            <person name="Kohler A."/>
            <person name="Barry K."/>
            <person name="LaButti K."/>
            <person name="Morin E."/>
            <person name="Salamov A."/>
            <person name="Lipzen A."/>
            <person name="Mereny Z."/>
            <person name="Hegedus B."/>
            <person name="Baldrian P."/>
            <person name="Stursova M."/>
            <person name="Weitz H."/>
            <person name="Taylor A."/>
            <person name="Grigoriev I.V."/>
            <person name="Nagy L.G."/>
            <person name="Martin F."/>
            <person name="Kauserud H."/>
        </authorList>
    </citation>
    <scope>NUCLEOTIDE SEQUENCE</scope>
    <source>
        <strain evidence="9">CBHHK173m</strain>
    </source>
</reference>
<dbReference type="GO" id="GO:0006367">
    <property type="term" value="P:transcription initiation at RNA polymerase II promoter"/>
    <property type="evidence" value="ECO:0007669"/>
    <property type="project" value="TreeGrafter"/>
</dbReference>
<dbReference type="SMART" id="SM00385">
    <property type="entry name" value="CYCLIN"/>
    <property type="match status" value="2"/>
</dbReference>
<dbReference type="GO" id="GO:0017025">
    <property type="term" value="F:TBP-class protein binding"/>
    <property type="evidence" value="ECO:0007669"/>
    <property type="project" value="InterPro"/>
</dbReference>
<dbReference type="InterPro" id="IPR013763">
    <property type="entry name" value="Cyclin-like_dom"/>
</dbReference>
<keyword evidence="10" id="KW-1185">Reference proteome</keyword>
<dbReference type="PRINTS" id="PR00685">
    <property type="entry name" value="TIFACTORIIB"/>
</dbReference>
<dbReference type="Pfam" id="PF08271">
    <property type="entry name" value="Zn_Ribbon_TF"/>
    <property type="match status" value="1"/>
</dbReference>
<dbReference type="GO" id="GO:0070897">
    <property type="term" value="P:transcription preinitiation complex assembly"/>
    <property type="evidence" value="ECO:0007669"/>
    <property type="project" value="InterPro"/>
</dbReference>
<evidence type="ECO:0000259" key="8">
    <source>
        <dbReference type="PROSITE" id="PS51134"/>
    </source>
</evidence>
<comment type="caution">
    <text evidence="9">The sequence shown here is derived from an EMBL/GenBank/DDBJ whole genome shotgun (WGS) entry which is preliminary data.</text>
</comment>
<keyword evidence="4" id="KW-0805">Transcription regulation</keyword>
<evidence type="ECO:0000256" key="2">
    <source>
        <dbReference type="ARBA" id="ARBA00013932"/>
    </source>
</evidence>
<dbReference type="PROSITE" id="PS00782">
    <property type="entry name" value="TFIIB"/>
    <property type="match status" value="1"/>
</dbReference>
<gene>
    <name evidence="9" type="ORF">B0H15DRAFT_822076</name>
</gene>
<dbReference type="FunFam" id="2.20.25.10:FF:000036">
    <property type="entry name" value="Transcription initiation factor IIB"/>
    <property type="match status" value="1"/>
</dbReference>
<name>A0AAD6UCF8_9AGAR</name>
<evidence type="ECO:0000256" key="4">
    <source>
        <dbReference type="ARBA" id="ARBA00023015"/>
    </source>
</evidence>
<comment type="similarity">
    <text evidence="1">Belongs to the TFIIB family.</text>
</comment>
<proteinExistence type="inferred from homology"/>
<dbReference type="PROSITE" id="PS51134">
    <property type="entry name" value="ZF_TFIIB"/>
    <property type="match status" value="1"/>
</dbReference>
<dbReference type="Gene3D" id="2.20.25.10">
    <property type="match status" value="1"/>
</dbReference>
<dbReference type="InterPro" id="IPR013150">
    <property type="entry name" value="TFIIB_cyclin"/>
</dbReference>
<dbReference type="AlphaFoldDB" id="A0AAD6UCF8"/>
<dbReference type="CDD" id="cd20551">
    <property type="entry name" value="CYCLIN_TFIIB_rpt1"/>
    <property type="match status" value="1"/>
</dbReference>
<dbReference type="SUPFAM" id="SSF57783">
    <property type="entry name" value="Zinc beta-ribbon"/>
    <property type="match status" value="1"/>
</dbReference>